<accession>A0A9X9PT70</accession>
<dbReference type="EMBL" id="CYRY02000732">
    <property type="protein sequence ID" value="VCW50256.1"/>
    <property type="molecule type" value="Genomic_DNA"/>
</dbReference>
<evidence type="ECO:0000313" key="2">
    <source>
        <dbReference type="Proteomes" id="UP000269945"/>
    </source>
</evidence>
<proteinExistence type="predicted"/>
<sequence>WEGANTDTPSCHTLNKCRFALHPKSRSQHYGRQRSLGGTRADGRASAFLCAALWDLCVCAGRGGHRYVTWRPKRGTT</sequence>
<dbReference type="AlphaFoldDB" id="A0A9X9PT70"/>
<reference evidence="1 2" key="1">
    <citation type="submission" date="2018-10" db="EMBL/GenBank/DDBJ databases">
        <authorList>
            <person name="Ekblom R."/>
            <person name="Jareborg N."/>
        </authorList>
    </citation>
    <scope>NUCLEOTIDE SEQUENCE [LARGE SCALE GENOMIC DNA]</scope>
    <source>
        <tissue evidence="1">Muscle</tissue>
    </source>
</reference>
<protein>
    <submittedName>
        <fullName evidence="1">Uncharacterized protein</fullName>
    </submittedName>
</protein>
<name>A0A9X9PT70_GULGU</name>
<organism evidence="1 2">
    <name type="scientific">Gulo gulo</name>
    <name type="common">Wolverine</name>
    <name type="synonym">Gluton</name>
    <dbReference type="NCBI Taxonomy" id="48420"/>
    <lineage>
        <taxon>Eukaryota</taxon>
        <taxon>Metazoa</taxon>
        <taxon>Chordata</taxon>
        <taxon>Craniata</taxon>
        <taxon>Vertebrata</taxon>
        <taxon>Euteleostomi</taxon>
        <taxon>Mammalia</taxon>
        <taxon>Eutheria</taxon>
        <taxon>Laurasiatheria</taxon>
        <taxon>Carnivora</taxon>
        <taxon>Caniformia</taxon>
        <taxon>Musteloidea</taxon>
        <taxon>Mustelidae</taxon>
        <taxon>Guloninae</taxon>
        <taxon>Gulo</taxon>
    </lineage>
</organism>
<gene>
    <name evidence="1" type="ORF">BN2614_LOCUS1</name>
</gene>
<comment type="caution">
    <text evidence="1">The sequence shown here is derived from an EMBL/GenBank/DDBJ whole genome shotgun (WGS) entry which is preliminary data.</text>
</comment>
<keyword evidence="2" id="KW-1185">Reference proteome</keyword>
<evidence type="ECO:0000313" key="1">
    <source>
        <dbReference type="EMBL" id="VCW50256.1"/>
    </source>
</evidence>
<feature type="non-terminal residue" evidence="1">
    <location>
        <position position="77"/>
    </location>
</feature>
<dbReference type="Proteomes" id="UP000269945">
    <property type="component" value="Unassembled WGS sequence"/>
</dbReference>